<name>A0A820HE79_9BILA</name>
<organism evidence="1 2">
    <name type="scientific">Rotaria sordida</name>
    <dbReference type="NCBI Taxonomy" id="392033"/>
    <lineage>
        <taxon>Eukaryota</taxon>
        <taxon>Metazoa</taxon>
        <taxon>Spiralia</taxon>
        <taxon>Gnathifera</taxon>
        <taxon>Rotifera</taxon>
        <taxon>Eurotatoria</taxon>
        <taxon>Bdelloidea</taxon>
        <taxon>Philodinida</taxon>
        <taxon>Philodinidae</taxon>
        <taxon>Rotaria</taxon>
    </lineage>
</organism>
<feature type="non-terminal residue" evidence="1">
    <location>
        <position position="1"/>
    </location>
</feature>
<comment type="caution">
    <text evidence="1">The sequence shown here is derived from an EMBL/GenBank/DDBJ whole genome shotgun (WGS) entry which is preliminary data.</text>
</comment>
<protein>
    <submittedName>
        <fullName evidence="1">Uncharacterized protein</fullName>
    </submittedName>
</protein>
<dbReference type="EMBL" id="CAJOBE010031889">
    <property type="protein sequence ID" value="CAF4294655.1"/>
    <property type="molecule type" value="Genomic_DNA"/>
</dbReference>
<evidence type="ECO:0000313" key="2">
    <source>
        <dbReference type="Proteomes" id="UP000663874"/>
    </source>
</evidence>
<reference evidence="1" key="1">
    <citation type="submission" date="2021-02" db="EMBL/GenBank/DDBJ databases">
        <authorList>
            <person name="Nowell W R."/>
        </authorList>
    </citation>
    <scope>NUCLEOTIDE SEQUENCE</scope>
</reference>
<proteinExistence type="predicted"/>
<sequence length="37" mass="4261">FNVVHLDIDINQCLLSSDPHASHLHYPLHSITLRQLL</sequence>
<accession>A0A820HE79</accession>
<gene>
    <name evidence="1" type="ORF">FNK824_LOCUS40404</name>
</gene>
<dbReference type="AlphaFoldDB" id="A0A820HE79"/>
<dbReference type="Proteomes" id="UP000663874">
    <property type="component" value="Unassembled WGS sequence"/>
</dbReference>
<evidence type="ECO:0000313" key="1">
    <source>
        <dbReference type="EMBL" id="CAF4294655.1"/>
    </source>
</evidence>